<dbReference type="AlphaFoldDB" id="A0A5C6PPD3"/>
<keyword evidence="2" id="KW-1185">Reference proteome</keyword>
<accession>A0A5C6PPD3</accession>
<evidence type="ECO:0000313" key="2">
    <source>
        <dbReference type="Proteomes" id="UP000324091"/>
    </source>
</evidence>
<organism evidence="1 2">
    <name type="scientific">Takifugu flavidus</name>
    <name type="common">sansaifugu</name>
    <dbReference type="NCBI Taxonomy" id="433684"/>
    <lineage>
        <taxon>Eukaryota</taxon>
        <taxon>Metazoa</taxon>
        <taxon>Chordata</taxon>
        <taxon>Craniata</taxon>
        <taxon>Vertebrata</taxon>
        <taxon>Euteleostomi</taxon>
        <taxon>Actinopterygii</taxon>
        <taxon>Neopterygii</taxon>
        <taxon>Teleostei</taxon>
        <taxon>Neoteleostei</taxon>
        <taxon>Acanthomorphata</taxon>
        <taxon>Eupercaria</taxon>
        <taxon>Tetraodontiformes</taxon>
        <taxon>Tetradontoidea</taxon>
        <taxon>Tetraodontidae</taxon>
        <taxon>Takifugu</taxon>
    </lineage>
</organism>
<name>A0A5C6PPD3_9TELE</name>
<gene>
    <name evidence="1" type="ORF">D4764_01G0004230</name>
</gene>
<comment type="caution">
    <text evidence="1">The sequence shown here is derived from an EMBL/GenBank/DDBJ whole genome shotgun (WGS) entry which is preliminary data.</text>
</comment>
<evidence type="ECO:0000313" key="1">
    <source>
        <dbReference type="EMBL" id="TWW80608.1"/>
    </source>
</evidence>
<sequence length="49" mass="5354">MAYDRGRGGAIFQQLALVTTPSSLHEESCRISDLCRASFLLAAFKTSFS</sequence>
<proteinExistence type="predicted"/>
<dbReference type="EMBL" id="RHFK02000001">
    <property type="protein sequence ID" value="TWW80608.1"/>
    <property type="molecule type" value="Genomic_DNA"/>
</dbReference>
<reference evidence="1 2" key="1">
    <citation type="submission" date="2019-04" db="EMBL/GenBank/DDBJ databases">
        <title>Chromosome genome assembly for Takifugu flavidus.</title>
        <authorList>
            <person name="Xiao S."/>
        </authorList>
    </citation>
    <scope>NUCLEOTIDE SEQUENCE [LARGE SCALE GENOMIC DNA]</scope>
    <source>
        <strain evidence="1">HTHZ2018</strain>
        <tissue evidence="1">Muscle</tissue>
    </source>
</reference>
<dbReference type="Proteomes" id="UP000324091">
    <property type="component" value="Chromosome 1"/>
</dbReference>
<protein>
    <submittedName>
        <fullName evidence="1">Uncharacterized protein</fullName>
    </submittedName>
</protein>